<feature type="coiled-coil region" evidence="1">
    <location>
        <begin position="278"/>
        <end position="305"/>
    </location>
</feature>
<feature type="compositionally biased region" description="Polar residues" evidence="2">
    <location>
        <begin position="104"/>
        <end position="118"/>
    </location>
</feature>
<sequence length="899" mass="98821">MEDSVMDSSTGSSGGFGGPRVQRKAKPRRVSLAASASDSTLNSTMGSLRKTIDAIPMTRAQTVHIVEPIFSSPHLAPTSNTADFRQRVGAVNALPPPLAPRQPTPSHESASKATTPVTMTPGLPKPPNPMEELRGELKGRLSEVKELKHALKSSLEVLHEGMGVTTSLHTRGGHSDTTPRAEALYQAAVLASAEILSSRKALQQVESLLPLPALQPVAAAGGNTTPRRNGDDGGNAMRLTTSASLPPEGNNNEEGLEGSQRQTTTELMLHSHSLQAMVESLVSEFKRLRGEAATLQIQVEAQQRQRVFLLQQSDEELAKMQTEWKAVTENLTTMTIERDARDTFIETLSAWTSDCFTTLLDEGFDEVQGMSDAAQDAAQLVLNSVIAATREDLSRSCDDFQKTFAELSIASRDLESTTDALKETKVGVAQAEQHLAESQDALHAMELELRAAQASLTAAQEDIAHSEHARLDAQLAAQQEKQAHLDSLHSLLGLLAPSSNTNSTTTTSTSTTLEVVQSLITTHLEDIDRLKDDVAEKDREAVLCTQLMGRSLTELQNSSMFSHATRERLPDVCEATIRFMLDLQDSLNAAHATIHSLRGPSEQMEKLMDAWDEVQRKLVEPALRWWKEESEGFAAKDNSRDRSRGVALIASPPRYRTATEAIAGSAAALLSFTTTPSSSSEAPSEVDVVSGILSELMYQHRARRHLDEEVTRVRRILEEALHRYDRYLGGAGPAVSSMSRPSSQNSSFSHQSQFAADMTDRMTVNELAASVTAILETTTHQCRALGTEWQTAHSALHDAQSRLEVVERTYQQDLAAVEVKVSELRRHVEDKRRADVVTEHHVYEVEQSLGHHSAELQQLTLERSQVSDHIYHIRSLLQQRRAWDDETNMLIHDLHPKSF</sequence>
<dbReference type="EMBL" id="CYKH01001404">
    <property type="protein sequence ID" value="CUI14543.1"/>
    <property type="molecule type" value="Genomic_DNA"/>
</dbReference>
<dbReference type="AlphaFoldDB" id="A0A0S4KLQ2"/>
<evidence type="ECO:0000256" key="2">
    <source>
        <dbReference type="SAM" id="MobiDB-lite"/>
    </source>
</evidence>
<gene>
    <name evidence="3" type="ORF">BSAL_07460</name>
</gene>
<name>A0A0S4KLQ2_BODSA</name>
<proteinExistence type="predicted"/>
<dbReference type="VEuPathDB" id="TriTrypDB:BSAL_07460"/>
<evidence type="ECO:0000313" key="3">
    <source>
        <dbReference type="EMBL" id="CUI14543.1"/>
    </source>
</evidence>
<dbReference type="Proteomes" id="UP000051952">
    <property type="component" value="Unassembled WGS sequence"/>
</dbReference>
<protein>
    <submittedName>
        <fullName evidence="3">Uncharacterized protein</fullName>
    </submittedName>
</protein>
<keyword evidence="4" id="KW-1185">Reference proteome</keyword>
<feature type="coiled-coil region" evidence="1">
    <location>
        <begin position="428"/>
        <end position="462"/>
    </location>
</feature>
<evidence type="ECO:0000313" key="4">
    <source>
        <dbReference type="Proteomes" id="UP000051952"/>
    </source>
</evidence>
<accession>A0A0S4KLQ2</accession>
<organism evidence="3 4">
    <name type="scientific">Bodo saltans</name>
    <name type="common">Flagellated protozoan</name>
    <dbReference type="NCBI Taxonomy" id="75058"/>
    <lineage>
        <taxon>Eukaryota</taxon>
        <taxon>Discoba</taxon>
        <taxon>Euglenozoa</taxon>
        <taxon>Kinetoplastea</taxon>
        <taxon>Metakinetoplastina</taxon>
        <taxon>Eubodonida</taxon>
        <taxon>Bodonidae</taxon>
        <taxon>Bodo</taxon>
    </lineage>
</organism>
<reference evidence="4" key="1">
    <citation type="submission" date="2015-09" db="EMBL/GenBank/DDBJ databases">
        <authorList>
            <consortium name="Pathogen Informatics"/>
        </authorList>
    </citation>
    <scope>NUCLEOTIDE SEQUENCE [LARGE SCALE GENOMIC DNA]</scope>
    <source>
        <strain evidence="4">Lake Konstanz</strain>
    </source>
</reference>
<keyword evidence="1" id="KW-0175">Coiled coil</keyword>
<feature type="region of interest" description="Disordered" evidence="2">
    <location>
        <begin position="219"/>
        <end position="262"/>
    </location>
</feature>
<feature type="region of interest" description="Disordered" evidence="2">
    <location>
        <begin position="95"/>
        <end position="128"/>
    </location>
</feature>
<feature type="compositionally biased region" description="Polar residues" evidence="2">
    <location>
        <begin position="34"/>
        <end position="43"/>
    </location>
</feature>
<evidence type="ECO:0000256" key="1">
    <source>
        <dbReference type="SAM" id="Coils"/>
    </source>
</evidence>
<feature type="region of interest" description="Disordered" evidence="2">
    <location>
        <begin position="1"/>
        <end position="43"/>
    </location>
</feature>